<evidence type="ECO:0000256" key="8">
    <source>
        <dbReference type="ARBA" id="ARBA00022840"/>
    </source>
</evidence>
<evidence type="ECO:0000256" key="12">
    <source>
        <dbReference type="ARBA" id="ARBA00023065"/>
    </source>
</evidence>
<dbReference type="InterPro" id="IPR006121">
    <property type="entry name" value="HMA_dom"/>
</dbReference>
<evidence type="ECO:0000256" key="7">
    <source>
        <dbReference type="ARBA" id="ARBA00022741"/>
    </source>
</evidence>
<feature type="transmembrane region" description="Helical" evidence="15">
    <location>
        <begin position="733"/>
        <end position="753"/>
    </location>
</feature>
<dbReference type="SUPFAM" id="SSF81660">
    <property type="entry name" value="Metal cation-transporting ATPase, ATP-binding domain N"/>
    <property type="match status" value="1"/>
</dbReference>
<evidence type="ECO:0000256" key="10">
    <source>
        <dbReference type="ARBA" id="ARBA00022989"/>
    </source>
</evidence>
<dbReference type="InterPro" id="IPR023298">
    <property type="entry name" value="ATPase_P-typ_TM_dom_sf"/>
</dbReference>
<dbReference type="FunFam" id="3.30.70.100:FF:000001">
    <property type="entry name" value="ATPase copper transporting beta"/>
    <property type="match status" value="2"/>
</dbReference>
<dbReference type="GO" id="GO:0016887">
    <property type="term" value="F:ATP hydrolysis activity"/>
    <property type="evidence" value="ECO:0007669"/>
    <property type="project" value="InterPro"/>
</dbReference>
<gene>
    <name evidence="17" type="primary">RAN1_1</name>
    <name evidence="17" type="ORF">HK097_000671</name>
</gene>
<proteinExistence type="inferred from homology"/>
<evidence type="ECO:0000256" key="15">
    <source>
        <dbReference type="RuleBase" id="RU362081"/>
    </source>
</evidence>
<dbReference type="InterPro" id="IPR017969">
    <property type="entry name" value="Heavy-metal-associated_CS"/>
</dbReference>
<keyword evidence="17" id="KW-0723">Serine/threonine-protein kinase</keyword>
<keyword evidence="13 15" id="KW-0472">Membrane</keyword>
<dbReference type="InterPro" id="IPR006122">
    <property type="entry name" value="HMA_Cu_ion-bd"/>
</dbReference>
<dbReference type="NCBIfam" id="TIGR00003">
    <property type="entry name" value="copper ion binding protein"/>
    <property type="match status" value="1"/>
</dbReference>
<protein>
    <recommendedName>
        <fullName evidence="2">P-type Cu(+) transporter</fullName>
        <ecNumber evidence="2">7.2.2.8</ecNumber>
    </recommendedName>
    <alternativeName>
        <fullName evidence="14">Cu(2+)-ATPase</fullName>
    </alternativeName>
</protein>
<evidence type="ECO:0000313" key="17">
    <source>
        <dbReference type="EMBL" id="KAJ3046643.1"/>
    </source>
</evidence>
<feature type="domain" description="HMA" evidence="16">
    <location>
        <begin position="331"/>
        <end position="397"/>
    </location>
</feature>
<keyword evidence="8 15" id="KW-0067">ATP-binding</keyword>
<evidence type="ECO:0000256" key="11">
    <source>
        <dbReference type="ARBA" id="ARBA00023008"/>
    </source>
</evidence>
<dbReference type="PRINTS" id="PR00942">
    <property type="entry name" value="CUATPASEI"/>
</dbReference>
<dbReference type="CDD" id="cd00371">
    <property type="entry name" value="HMA"/>
    <property type="match status" value="2"/>
</dbReference>
<dbReference type="Gene3D" id="3.30.70.100">
    <property type="match status" value="2"/>
</dbReference>
<dbReference type="GO" id="GO:0005507">
    <property type="term" value="F:copper ion binding"/>
    <property type="evidence" value="ECO:0007669"/>
    <property type="project" value="InterPro"/>
</dbReference>
<name>A0AAD5S872_9FUNG</name>
<dbReference type="InterPro" id="IPR008250">
    <property type="entry name" value="ATPase_P-typ_transduc_dom_A_sf"/>
</dbReference>
<keyword evidence="18" id="KW-1185">Reference proteome</keyword>
<dbReference type="SUPFAM" id="SSF55008">
    <property type="entry name" value="HMA, heavy metal-associated domain"/>
    <property type="match status" value="2"/>
</dbReference>
<evidence type="ECO:0000256" key="9">
    <source>
        <dbReference type="ARBA" id="ARBA00022967"/>
    </source>
</evidence>
<feature type="domain" description="HMA" evidence="16">
    <location>
        <begin position="230"/>
        <end position="299"/>
    </location>
</feature>
<feature type="transmembrane region" description="Helical" evidence="15">
    <location>
        <begin position="530"/>
        <end position="549"/>
    </location>
</feature>
<dbReference type="PRINTS" id="PR00119">
    <property type="entry name" value="CATATPASE"/>
</dbReference>
<keyword evidence="7 15" id="KW-0547">Nucleotide-binding</keyword>
<sequence length="858" mass="92865">MTVDKKVSFTSEEEHAGGADCCCNAKESGTCCGCSSLPASYDSNRTLVGVDEHLPTDPTKACATCISCSCTDCHCKALLPPKLLQLTKSPRSVCLRIGLPASAITSPNSPFLPSNITDEQAQARCAFGRQCALGDVGRTLAIEVELVRGVTVSEEVVEPDPEAIYMDVHFKGAFSPDLAVRCRDVLLRKGYRSVEVIEATKFVDDKRRTVDSFFSYKKRISALPDTPLQYKTTVTIHGMTCASCVVTLESQLKTLEGVEPESVVVTLLPQQRAVLKHDPTKLTAQQIAERIDDTGFEVLDTDSEPIKATIKSSDPDAPIEIISNTPEPTSVTSKLLVGGMTCASCSSSVESAIGALPGVHSILVNLITGIATIKHDPAVIGTRDLISHIEDVGFTSGLAPTTTLDSLTKSREKAELRRNKRHFFFSLLFAIPIFLFSMVLMMFLPEHNVARMWVMQEVTMGLTYEALFAWILATPVQFWLGWRFYRGSWKSLRYTKSANMDVLVALGTSAAYFYSVYAVIFGIITHTHSYVFFETSVFLITFILLGKYLEAYAKGKTSEAITRLMELTPTTATLLTLSPTDPNEAIKEEEVDIQLVQVGDVLKVNVGGRMPCDGVIVKGNTFVDESMLTGEAIPVKKEVGDEVMGGTVNLRGVVWVKGLKVGSETALSRIIRMVEDAQTSRAPIQAVADRISRFFVPLIILLSLITLAVWSGLVFTDVVPHDWIPHNKPKVAFVLDFAIAVLVIACPCSLGLATPTAVMVGTGVAARYGVLVKGGGAALEMAHSVTSIAFDKTGTLTHGKPSVVDSHIATSSYGPVKSEHDLWDLIHKIEGASDHPLAKAVASYAEEMRREGGGKGVS</sequence>
<dbReference type="InterPro" id="IPR018303">
    <property type="entry name" value="ATPase_P-typ_P_site"/>
</dbReference>
<dbReference type="SUPFAM" id="SSF81665">
    <property type="entry name" value="Calcium ATPase, transmembrane domain M"/>
    <property type="match status" value="1"/>
</dbReference>
<feature type="transmembrane region" description="Helical" evidence="15">
    <location>
        <begin position="694"/>
        <end position="713"/>
    </location>
</feature>
<dbReference type="PROSITE" id="PS00154">
    <property type="entry name" value="ATPASE_E1_E2"/>
    <property type="match status" value="1"/>
</dbReference>
<dbReference type="Gene3D" id="3.40.1110.10">
    <property type="entry name" value="Calcium-transporting ATPase, cytoplasmic domain N"/>
    <property type="match status" value="1"/>
</dbReference>
<dbReference type="Pfam" id="PF00702">
    <property type="entry name" value="Hydrolase"/>
    <property type="match status" value="1"/>
</dbReference>
<dbReference type="PANTHER" id="PTHR46594:SF4">
    <property type="entry name" value="P-TYPE CATION-TRANSPORTING ATPASE"/>
    <property type="match status" value="1"/>
</dbReference>
<organism evidence="17 18">
    <name type="scientific">Rhizophlyctis rosea</name>
    <dbReference type="NCBI Taxonomy" id="64517"/>
    <lineage>
        <taxon>Eukaryota</taxon>
        <taxon>Fungi</taxon>
        <taxon>Fungi incertae sedis</taxon>
        <taxon>Chytridiomycota</taxon>
        <taxon>Chytridiomycota incertae sedis</taxon>
        <taxon>Chytridiomycetes</taxon>
        <taxon>Rhizophlyctidales</taxon>
        <taxon>Rhizophlyctidaceae</taxon>
        <taxon>Rhizophlyctis</taxon>
    </lineage>
</organism>
<comment type="caution">
    <text evidence="17">The sequence shown here is derived from an EMBL/GenBank/DDBJ whole genome shotgun (WGS) entry which is preliminary data.</text>
</comment>
<dbReference type="InterPro" id="IPR001757">
    <property type="entry name" value="P_typ_ATPase"/>
</dbReference>
<dbReference type="FunFam" id="2.70.150.10:FF:000002">
    <property type="entry name" value="Copper-transporting ATPase 1, putative"/>
    <property type="match status" value="1"/>
</dbReference>
<feature type="non-terminal residue" evidence="17">
    <location>
        <position position="858"/>
    </location>
</feature>
<feature type="transmembrane region" description="Helical" evidence="15">
    <location>
        <begin position="464"/>
        <end position="482"/>
    </location>
</feature>
<evidence type="ECO:0000256" key="5">
    <source>
        <dbReference type="ARBA" id="ARBA00022723"/>
    </source>
</evidence>
<evidence type="ECO:0000256" key="6">
    <source>
        <dbReference type="ARBA" id="ARBA00022737"/>
    </source>
</evidence>
<dbReference type="GO" id="GO:0004674">
    <property type="term" value="F:protein serine/threonine kinase activity"/>
    <property type="evidence" value="ECO:0007669"/>
    <property type="project" value="UniProtKB-KW"/>
</dbReference>
<dbReference type="AlphaFoldDB" id="A0AAD5S872"/>
<dbReference type="GO" id="GO:0005524">
    <property type="term" value="F:ATP binding"/>
    <property type="evidence" value="ECO:0007669"/>
    <property type="project" value="UniProtKB-UniRule"/>
</dbReference>
<keyword evidence="10 15" id="KW-1133">Transmembrane helix</keyword>
<keyword evidence="12" id="KW-0406">Ion transport</keyword>
<dbReference type="Pfam" id="PF00403">
    <property type="entry name" value="HMA"/>
    <property type="match status" value="2"/>
</dbReference>
<evidence type="ECO:0000313" key="18">
    <source>
        <dbReference type="Proteomes" id="UP001212841"/>
    </source>
</evidence>
<evidence type="ECO:0000256" key="13">
    <source>
        <dbReference type="ARBA" id="ARBA00023136"/>
    </source>
</evidence>
<dbReference type="NCBIfam" id="TIGR01525">
    <property type="entry name" value="ATPase-IB_hvy"/>
    <property type="match status" value="1"/>
</dbReference>
<dbReference type="EMBL" id="JADGJD010001123">
    <property type="protein sequence ID" value="KAJ3046643.1"/>
    <property type="molecule type" value="Genomic_DNA"/>
</dbReference>
<feature type="transmembrane region" description="Helical" evidence="15">
    <location>
        <begin position="423"/>
        <end position="444"/>
    </location>
</feature>
<dbReference type="GO" id="GO:0140581">
    <property type="term" value="F:P-type monovalent copper transporter activity"/>
    <property type="evidence" value="ECO:0007669"/>
    <property type="project" value="UniProtKB-EC"/>
</dbReference>
<dbReference type="Proteomes" id="UP001212841">
    <property type="component" value="Unassembled WGS sequence"/>
</dbReference>
<keyword evidence="3" id="KW-0813">Transport</keyword>
<dbReference type="SUPFAM" id="SSF81653">
    <property type="entry name" value="Calcium ATPase, transduction domain A"/>
    <property type="match status" value="1"/>
</dbReference>
<evidence type="ECO:0000256" key="2">
    <source>
        <dbReference type="ARBA" id="ARBA00012517"/>
    </source>
</evidence>
<dbReference type="GO" id="GO:0016020">
    <property type="term" value="C:membrane"/>
    <property type="evidence" value="ECO:0007669"/>
    <property type="project" value="UniProtKB-SubCell"/>
</dbReference>
<keyword evidence="11" id="KW-0186">Copper</keyword>
<dbReference type="InterPro" id="IPR023214">
    <property type="entry name" value="HAD_sf"/>
</dbReference>
<keyword evidence="5 15" id="KW-0479">Metal-binding</keyword>
<dbReference type="PROSITE" id="PS01047">
    <property type="entry name" value="HMA_1"/>
    <property type="match status" value="2"/>
</dbReference>
<dbReference type="InterPro" id="IPR023299">
    <property type="entry name" value="ATPase_P-typ_cyto_dom_N"/>
</dbReference>
<evidence type="ECO:0000256" key="3">
    <source>
        <dbReference type="ARBA" id="ARBA00022448"/>
    </source>
</evidence>
<comment type="subcellular location">
    <subcellularLocation>
        <location evidence="1 15">Membrane</location>
    </subcellularLocation>
</comment>
<evidence type="ECO:0000256" key="4">
    <source>
        <dbReference type="ARBA" id="ARBA00022692"/>
    </source>
</evidence>
<dbReference type="InterPro" id="IPR036163">
    <property type="entry name" value="HMA_dom_sf"/>
</dbReference>
<evidence type="ECO:0000259" key="16">
    <source>
        <dbReference type="PROSITE" id="PS50846"/>
    </source>
</evidence>
<reference evidence="17" key="1">
    <citation type="submission" date="2020-05" db="EMBL/GenBank/DDBJ databases">
        <title>Phylogenomic resolution of chytrid fungi.</title>
        <authorList>
            <person name="Stajich J.E."/>
            <person name="Amses K."/>
            <person name="Simmons R."/>
            <person name="Seto K."/>
            <person name="Myers J."/>
            <person name="Bonds A."/>
            <person name="Quandt C.A."/>
            <person name="Barry K."/>
            <person name="Liu P."/>
            <person name="Grigoriev I."/>
            <person name="Longcore J.E."/>
            <person name="James T.Y."/>
        </authorList>
    </citation>
    <scope>NUCLEOTIDE SEQUENCE</scope>
    <source>
        <strain evidence="17">JEL0318</strain>
    </source>
</reference>
<accession>A0AAD5S872</accession>
<evidence type="ECO:0000256" key="1">
    <source>
        <dbReference type="ARBA" id="ARBA00004370"/>
    </source>
</evidence>
<dbReference type="NCBIfam" id="TIGR01494">
    <property type="entry name" value="ATPase_P-type"/>
    <property type="match status" value="1"/>
</dbReference>
<dbReference type="Gene3D" id="2.70.150.10">
    <property type="entry name" value="Calcium-transporting ATPase, cytoplasmic transduction domain A"/>
    <property type="match status" value="1"/>
</dbReference>
<feature type="transmembrane region" description="Helical" evidence="15">
    <location>
        <begin position="502"/>
        <end position="524"/>
    </location>
</feature>
<dbReference type="PROSITE" id="PS50846">
    <property type="entry name" value="HMA_2"/>
    <property type="match status" value="2"/>
</dbReference>
<evidence type="ECO:0000256" key="14">
    <source>
        <dbReference type="ARBA" id="ARBA00080126"/>
    </source>
</evidence>
<dbReference type="InterPro" id="IPR059000">
    <property type="entry name" value="ATPase_P-type_domA"/>
</dbReference>
<dbReference type="PANTHER" id="PTHR46594">
    <property type="entry name" value="P-TYPE CATION-TRANSPORTING ATPASE"/>
    <property type="match status" value="1"/>
</dbReference>
<keyword evidence="17" id="KW-0418">Kinase</keyword>
<keyword evidence="6" id="KW-0677">Repeat</keyword>
<keyword evidence="4 15" id="KW-0812">Transmembrane</keyword>
<dbReference type="Gene3D" id="3.40.50.1000">
    <property type="entry name" value="HAD superfamily/HAD-like"/>
    <property type="match status" value="1"/>
</dbReference>
<keyword evidence="17" id="KW-0808">Transferase</keyword>
<dbReference type="EC" id="7.2.2.8" evidence="2"/>
<dbReference type="InterPro" id="IPR027256">
    <property type="entry name" value="P-typ_ATPase_IB"/>
</dbReference>
<dbReference type="Pfam" id="PF00122">
    <property type="entry name" value="E1-E2_ATPase"/>
    <property type="match status" value="1"/>
</dbReference>
<keyword evidence="9" id="KW-1278">Translocase</keyword>
<comment type="similarity">
    <text evidence="15">Belongs to the cation transport ATPase (P-type) (TC 3.A.3) family. Type IB subfamily.</text>
</comment>